<sequence>MPTGFLRAFWTQLSSPCLRSPLSISKTLSIPLPVYHLPPPKNHQTPHCYQTTACEVPQPPLPSNLPEKGRKISSRRLPNFLMNLHSIIVTATLRHRLPPPPAIHTVVGNRIKPGDYDIKTTHPDFQTTR</sequence>
<evidence type="ECO:0000313" key="1">
    <source>
        <dbReference type="EMBL" id="CAI9300369.1"/>
    </source>
</evidence>
<reference evidence="1" key="1">
    <citation type="submission" date="2023-04" db="EMBL/GenBank/DDBJ databases">
        <authorList>
            <person name="Vijverberg K."/>
            <person name="Xiong W."/>
            <person name="Schranz E."/>
        </authorList>
    </citation>
    <scope>NUCLEOTIDE SEQUENCE</scope>
</reference>
<organism evidence="1 2">
    <name type="scientific">Lactuca saligna</name>
    <name type="common">Willowleaf lettuce</name>
    <dbReference type="NCBI Taxonomy" id="75948"/>
    <lineage>
        <taxon>Eukaryota</taxon>
        <taxon>Viridiplantae</taxon>
        <taxon>Streptophyta</taxon>
        <taxon>Embryophyta</taxon>
        <taxon>Tracheophyta</taxon>
        <taxon>Spermatophyta</taxon>
        <taxon>Magnoliopsida</taxon>
        <taxon>eudicotyledons</taxon>
        <taxon>Gunneridae</taxon>
        <taxon>Pentapetalae</taxon>
        <taxon>asterids</taxon>
        <taxon>campanulids</taxon>
        <taxon>Asterales</taxon>
        <taxon>Asteraceae</taxon>
        <taxon>Cichorioideae</taxon>
        <taxon>Cichorieae</taxon>
        <taxon>Lactucinae</taxon>
        <taxon>Lactuca</taxon>
    </lineage>
</organism>
<gene>
    <name evidence="1" type="ORF">LSALG_LOCUS39011</name>
</gene>
<keyword evidence="2" id="KW-1185">Reference proteome</keyword>
<protein>
    <submittedName>
        <fullName evidence="1">Uncharacterized protein</fullName>
    </submittedName>
</protein>
<dbReference type="EMBL" id="OX465085">
    <property type="protein sequence ID" value="CAI9300369.1"/>
    <property type="molecule type" value="Genomic_DNA"/>
</dbReference>
<dbReference type="AlphaFoldDB" id="A0AA36ELG9"/>
<name>A0AA36ELG9_LACSI</name>
<proteinExistence type="predicted"/>
<accession>A0AA36ELG9</accession>
<evidence type="ECO:0000313" key="2">
    <source>
        <dbReference type="Proteomes" id="UP001177003"/>
    </source>
</evidence>
<dbReference type="Proteomes" id="UP001177003">
    <property type="component" value="Chromosome 9"/>
</dbReference>